<reference evidence="3 4" key="1">
    <citation type="submission" date="2019-03" db="EMBL/GenBank/DDBJ databases">
        <title>Draft genome sequences of novel Actinobacteria.</title>
        <authorList>
            <person name="Sahin N."/>
            <person name="Ay H."/>
            <person name="Saygin H."/>
        </authorList>
    </citation>
    <scope>NUCLEOTIDE SEQUENCE [LARGE SCALE GENOMIC DNA]</scope>
    <source>
        <strain evidence="3 4">DSM 45941</strain>
    </source>
</reference>
<comment type="caution">
    <text evidence="3">The sequence shown here is derived from an EMBL/GenBank/DDBJ whole genome shotgun (WGS) entry which is preliminary data.</text>
</comment>
<evidence type="ECO:0000313" key="3">
    <source>
        <dbReference type="EMBL" id="TDD68827.1"/>
    </source>
</evidence>
<organism evidence="3 4">
    <name type="scientific">Actinomadura darangshiensis</name>
    <dbReference type="NCBI Taxonomy" id="705336"/>
    <lineage>
        <taxon>Bacteria</taxon>
        <taxon>Bacillati</taxon>
        <taxon>Actinomycetota</taxon>
        <taxon>Actinomycetes</taxon>
        <taxon>Streptosporangiales</taxon>
        <taxon>Thermomonosporaceae</taxon>
        <taxon>Actinomadura</taxon>
    </lineage>
</organism>
<evidence type="ECO:0000256" key="2">
    <source>
        <dbReference type="SAM" id="Phobius"/>
    </source>
</evidence>
<feature type="compositionally biased region" description="Pro residues" evidence="1">
    <location>
        <begin position="1"/>
        <end position="22"/>
    </location>
</feature>
<keyword evidence="2" id="KW-0472">Membrane</keyword>
<feature type="region of interest" description="Disordered" evidence="1">
    <location>
        <begin position="1"/>
        <end position="23"/>
    </location>
</feature>
<dbReference type="OrthoDB" id="4236693at2"/>
<proteinExistence type="predicted"/>
<sequence length="155" mass="16731">MTEPAPPGPYPAPGPHIAPPARPARSAGRAVLGAMGYVLFLTLLAIVVLDGSLHRTDRIGQVYRQPSSVKYPDGSTHYLGVVHTRSRLFGRHQNYELYAGRDPGLSYGYFVRLGFGAPEERLVIKAVAWSGGGVRVTFASGHVVFVPAHHYLGGR</sequence>
<gene>
    <name evidence="3" type="ORF">E1293_36545</name>
</gene>
<evidence type="ECO:0000256" key="1">
    <source>
        <dbReference type="SAM" id="MobiDB-lite"/>
    </source>
</evidence>
<dbReference type="EMBL" id="SMKY01000262">
    <property type="protein sequence ID" value="TDD68827.1"/>
    <property type="molecule type" value="Genomic_DNA"/>
</dbReference>
<accession>A0A4V2YSA5</accession>
<name>A0A4V2YSA5_9ACTN</name>
<protein>
    <submittedName>
        <fullName evidence="3">Uncharacterized protein</fullName>
    </submittedName>
</protein>
<dbReference type="AlphaFoldDB" id="A0A4V2YSA5"/>
<keyword evidence="4" id="KW-1185">Reference proteome</keyword>
<evidence type="ECO:0000313" key="4">
    <source>
        <dbReference type="Proteomes" id="UP000295578"/>
    </source>
</evidence>
<feature type="transmembrane region" description="Helical" evidence="2">
    <location>
        <begin position="30"/>
        <end position="49"/>
    </location>
</feature>
<keyword evidence="2" id="KW-0812">Transmembrane</keyword>
<dbReference type="Proteomes" id="UP000295578">
    <property type="component" value="Unassembled WGS sequence"/>
</dbReference>
<dbReference type="RefSeq" id="WP_132202959.1">
    <property type="nucleotide sequence ID" value="NZ_SMKY01000262.1"/>
</dbReference>
<keyword evidence="2" id="KW-1133">Transmembrane helix</keyword>